<feature type="coiled-coil region" evidence="1">
    <location>
        <begin position="12"/>
        <end position="72"/>
    </location>
</feature>
<reference evidence="2 3" key="1">
    <citation type="submission" date="2019-01" db="EMBL/GenBank/DDBJ databases">
        <title>Vagococcus silagei sp. nov. isolated from brewer's grain.</title>
        <authorList>
            <person name="Guu J.-R."/>
        </authorList>
    </citation>
    <scope>NUCLEOTIDE SEQUENCE [LARGE SCALE GENOMIC DNA]</scope>
    <source>
        <strain evidence="2 3">2B-2</strain>
    </source>
</reference>
<sequence length="107" mass="12644">MKDVIFEIIAVEDSIEHDRLELTEKLQQMKETNQTKYEEREHQLQQDLSDKLKNFEAEQNKALSERAALSEKRLEEVSAHLLERFETNKQPVVSTLLKEVESIYGHF</sequence>
<name>A0A4S3BAL2_9ENTE</name>
<dbReference type="AlphaFoldDB" id="A0A4S3BAL2"/>
<dbReference type="EMBL" id="SDGV01000001">
    <property type="protein sequence ID" value="THB62405.1"/>
    <property type="molecule type" value="Genomic_DNA"/>
</dbReference>
<dbReference type="RefSeq" id="WP_136135791.1">
    <property type="nucleotide sequence ID" value="NZ_SDGV01000001.1"/>
</dbReference>
<dbReference type="Proteomes" id="UP000310506">
    <property type="component" value="Unassembled WGS sequence"/>
</dbReference>
<protein>
    <submittedName>
        <fullName evidence="2">Uncharacterized protein</fullName>
    </submittedName>
</protein>
<evidence type="ECO:0000313" key="2">
    <source>
        <dbReference type="EMBL" id="THB62405.1"/>
    </source>
</evidence>
<accession>A0A4S3BAL2</accession>
<organism evidence="2 3">
    <name type="scientific">Vagococcus silagei</name>
    <dbReference type="NCBI Taxonomy" id="2508885"/>
    <lineage>
        <taxon>Bacteria</taxon>
        <taxon>Bacillati</taxon>
        <taxon>Bacillota</taxon>
        <taxon>Bacilli</taxon>
        <taxon>Lactobacillales</taxon>
        <taxon>Enterococcaceae</taxon>
        <taxon>Vagococcus</taxon>
    </lineage>
</organism>
<evidence type="ECO:0000313" key="3">
    <source>
        <dbReference type="Proteomes" id="UP000310506"/>
    </source>
</evidence>
<dbReference type="OrthoDB" id="2199926at2"/>
<evidence type="ECO:0000256" key="1">
    <source>
        <dbReference type="SAM" id="Coils"/>
    </source>
</evidence>
<gene>
    <name evidence="2" type="ORF">ESZ54_00915</name>
</gene>
<keyword evidence="3" id="KW-1185">Reference proteome</keyword>
<keyword evidence="1" id="KW-0175">Coiled coil</keyword>
<comment type="caution">
    <text evidence="2">The sequence shown here is derived from an EMBL/GenBank/DDBJ whole genome shotgun (WGS) entry which is preliminary data.</text>
</comment>
<proteinExistence type="predicted"/>